<evidence type="ECO:0000313" key="3">
    <source>
        <dbReference type="Proteomes" id="UP000054466"/>
    </source>
</evidence>
<reference evidence="2 3" key="1">
    <citation type="submission" date="2015-01" db="EMBL/GenBank/DDBJ databases">
        <title>The Genome Sequence of Cladophialophora immunda CBS83496.</title>
        <authorList>
            <consortium name="The Broad Institute Genomics Platform"/>
            <person name="Cuomo C."/>
            <person name="de Hoog S."/>
            <person name="Gorbushina A."/>
            <person name="Stielow B."/>
            <person name="Teixiera M."/>
            <person name="Abouelleil A."/>
            <person name="Chapman S.B."/>
            <person name="Priest M."/>
            <person name="Young S.K."/>
            <person name="Wortman J."/>
            <person name="Nusbaum C."/>
            <person name="Birren B."/>
        </authorList>
    </citation>
    <scope>NUCLEOTIDE SEQUENCE [LARGE SCALE GENOMIC DNA]</scope>
    <source>
        <strain evidence="2 3">CBS 83496</strain>
    </source>
</reference>
<feature type="region of interest" description="Disordered" evidence="1">
    <location>
        <begin position="245"/>
        <end position="271"/>
    </location>
</feature>
<feature type="compositionally biased region" description="Basic and acidic residues" evidence="1">
    <location>
        <begin position="245"/>
        <end position="256"/>
    </location>
</feature>
<dbReference type="EMBL" id="KN847042">
    <property type="protein sequence ID" value="KIW29372.1"/>
    <property type="molecule type" value="Genomic_DNA"/>
</dbReference>
<dbReference type="Proteomes" id="UP000054466">
    <property type="component" value="Unassembled WGS sequence"/>
</dbReference>
<dbReference type="AlphaFoldDB" id="A0A0D2AVR8"/>
<feature type="region of interest" description="Disordered" evidence="1">
    <location>
        <begin position="221"/>
        <end position="240"/>
    </location>
</feature>
<dbReference type="VEuPathDB" id="FungiDB:PV07_05190"/>
<dbReference type="RefSeq" id="XP_016249588.1">
    <property type="nucleotide sequence ID" value="XM_016392069.1"/>
</dbReference>
<evidence type="ECO:0000256" key="1">
    <source>
        <dbReference type="SAM" id="MobiDB-lite"/>
    </source>
</evidence>
<dbReference type="GeneID" id="27344384"/>
<protein>
    <submittedName>
        <fullName evidence="2">Uncharacterized protein</fullName>
    </submittedName>
</protein>
<evidence type="ECO:0000313" key="2">
    <source>
        <dbReference type="EMBL" id="KIW29372.1"/>
    </source>
</evidence>
<accession>A0A0D2AVR8</accession>
<keyword evidence="3" id="KW-1185">Reference proteome</keyword>
<organism evidence="2 3">
    <name type="scientific">Cladophialophora immunda</name>
    <dbReference type="NCBI Taxonomy" id="569365"/>
    <lineage>
        <taxon>Eukaryota</taxon>
        <taxon>Fungi</taxon>
        <taxon>Dikarya</taxon>
        <taxon>Ascomycota</taxon>
        <taxon>Pezizomycotina</taxon>
        <taxon>Eurotiomycetes</taxon>
        <taxon>Chaetothyriomycetidae</taxon>
        <taxon>Chaetothyriales</taxon>
        <taxon>Herpotrichiellaceae</taxon>
        <taxon>Cladophialophora</taxon>
    </lineage>
</organism>
<proteinExistence type="predicted"/>
<dbReference type="HOGENOM" id="CLU_897151_0_0_1"/>
<gene>
    <name evidence="2" type="ORF">PV07_05190</name>
</gene>
<dbReference type="OrthoDB" id="4144136at2759"/>
<name>A0A0D2AVR8_9EURO</name>
<sequence>MAPAMSRPDLLLLEADFLQAQSEIVQRLSSDIHFAAKILDFKVYDIESRIAGLRKAAWEKRSKHSCEGDALVDGQKNQVGYRHKGILENATTLIETAQQVKTELKALTEVVCGIQEVVQAGTASQEWTEEGNAGIEAANVKGPNVHLPPLEATLTEELHGARQVFVESSTFIPVNFRAVASKFSSTETAESLKIYRPKHVKGAPFAGEDTMVAGGFVSAANHAHRRPHDRAEPRGRRAMRFSHVELPGRSDRDHRSRSPAGCRKAGKQEEGGDLLGWIPKKVGIARLPMDDGLRALMMQDMKKGRRDRAC</sequence>